<name>A0ABQ8SL45_PERAM</name>
<evidence type="ECO:0000313" key="1">
    <source>
        <dbReference type="EMBL" id="KAJ4434521.1"/>
    </source>
</evidence>
<proteinExistence type="predicted"/>
<keyword evidence="2" id="KW-1185">Reference proteome</keyword>
<dbReference type="Proteomes" id="UP001148838">
    <property type="component" value="Unassembled WGS sequence"/>
</dbReference>
<dbReference type="InterPro" id="IPR045860">
    <property type="entry name" value="Snake_toxin-like_sf"/>
</dbReference>
<comment type="caution">
    <text evidence="1">The sequence shown here is derived from an EMBL/GenBank/DDBJ whole genome shotgun (WGS) entry which is preliminary data.</text>
</comment>
<reference evidence="1 2" key="1">
    <citation type="journal article" date="2022" name="Allergy">
        <title>Genome assembly and annotation of Periplaneta americana reveal a comprehensive cockroach allergen profile.</title>
        <authorList>
            <person name="Wang L."/>
            <person name="Xiong Q."/>
            <person name="Saelim N."/>
            <person name="Wang L."/>
            <person name="Nong W."/>
            <person name="Wan A.T."/>
            <person name="Shi M."/>
            <person name="Liu X."/>
            <person name="Cao Q."/>
            <person name="Hui J.H.L."/>
            <person name="Sookrung N."/>
            <person name="Leung T.F."/>
            <person name="Tungtrongchitr A."/>
            <person name="Tsui S.K.W."/>
        </authorList>
    </citation>
    <scope>NUCLEOTIDE SEQUENCE [LARGE SCALE GENOMIC DNA]</scope>
    <source>
        <strain evidence="1">PWHHKU_190912</strain>
    </source>
</reference>
<gene>
    <name evidence="1" type="ORF">ANN_23083</name>
</gene>
<dbReference type="Gene3D" id="2.10.60.10">
    <property type="entry name" value="CD59"/>
    <property type="match status" value="1"/>
</dbReference>
<accession>A0ABQ8SL45</accession>
<organism evidence="1 2">
    <name type="scientific">Periplaneta americana</name>
    <name type="common">American cockroach</name>
    <name type="synonym">Blatta americana</name>
    <dbReference type="NCBI Taxonomy" id="6978"/>
    <lineage>
        <taxon>Eukaryota</taxon>
        <taxon>Metazoa</taxon>
        <taxon>Ecdysozoa</taxon>
        <taxon>Arthropoda</taxon>
        <taxon>Hexapoda</taxon>
        <taxon>Insecta</taxon>
        <taxon>Pterygota</taxon>
        <taxon>Neoptera</taxon>
        <taxon>Polyneoptera</taxon>
        <taxon>Dictyoptera</taxon>
        <taxon>Blattodea</taxon>
        <taxon>Blattoidea</taxon>
        <taxon>Blattidae</taxon>
        <taxon>Blattinae</taxon>
        <taxon>Periplaneta</taxon>
    </lineage>
</organism>
<evidence type="ECO:0008006" key="3">
    <source>
        <dbReference type="Google" id="ProtNLM"/>
    </source>
</evidence>
<dbReference type="SUPFAM" id="SSF57302">
    <property type="entry name" value="Snake toxin-like"/>
    <property type="match status" value="1"/>
</dbReference>
<evidence type="ECO:0000313" key="2">
    <source>
        <dbReference type="Proteomes" id="UP001148838"/>
    </source>
</evidence>
<protein>
    <recommendedName>
        <fullName evidence="3">Protein sleepless</fullName>
    </recommendedName>
</protein>
<dbReference type="EMBL" id="JAJSOF020000025">
    <property type="protein sequence ID" value="KAJ4434521.1"/>
    <property type="molecule type" value="Genomic_DNA"/>
</dbReference>
<sequence>MEARLAGERNLNLTCYQCTKYKNEECGSESLLPCPPNKDRCVTHISKDAREGPRPTSRLLASRPHAEAEVDDHPTRMEVSRYSWYSQPDFPTYLRPVYVIDVYKLTPSNGPKERSRRARDLTVASDNLSAIEFRPAQNGFTLKRECGLGPCGFEDTNVKKGLGMDVCDRSKDEYFCVFCCTESGCNKAGVATIWPSIRLLTAMVMLIGGATRAFQCLTTHLM</sequence>